<keyword evidence="8 17" id="KW-0808">Transferase</keyword>
<comment type="caution">
    <text evidence="17">The sequence shown here is derived from an EMBL/GenBank/DDBJ whole genome shotgun (WGS) entry which is preliminary data.</text>
</comment>
<evidence type="ECO:0000256" key="14">
    <source>
        <dbReference type="ARBA" id="ARBA00042102"/>
    </source>
</evidence>
<protein>
    <recommendedName>
        <fullName evidence="7">Hydroxymethylpyrimidine/phosphomethylpyrimidine kinase</fullName>
        <ecNumber evidence="5">2.7.1.49</ecNumber>
        <ecNumber evidence="6">2.7.4.7</ecNumber>
    </recommendedName>
    <alternativeName>
        <fullName evidence="14">Hydroxymethylpyrimidine kinase</fullName>
    </alternativeName>
    <alternativeName>
        <fullName evidence="15">Hydroxymethylpyrimidine phosphate kinase</fullName>
    </alternativeName>
</protein>
<dbReference type="PANTHER" id="PTHR20858">
    <property type="entry name" value="PHOSPHOMETHYLPYRIMIDINE KINASE"/>
    <property type="match status" value="1"/>
</dbReference>
<evidence type="ECO:0000256" key="5">
    <source>
        <dbReference type="ARBA" id="ARBA00012135"/>
    </source>
</evidence>
<dbReference type="Pfam" id="PF08543">
    <property type="entry name" value="Phos_pyr_kin"/>
    <property type="match status" value="1"/>
</dbReference>
<evidence type="ECO:0000256" key="6">
    <source>
        <dbReference type="ARBA" id="ARBA00012963"/>
    </source>
</evidence>
<comment type="catalytic activity">
    <reaction evidence="1">
        <text>4-amino-5-hydroxymethyl-2-methylpyrimidine + ATP = 4-amino-2-methyl-5-(phosphooxymethyl)pyrimidine + ADP + H(+)</text>
        <dbReference type="Rhea" id="RHEA:23096"/>
        <dbReference type="ChEBI" id="CHEBI:15378"/>
        <dbReference type="ChEBI" id="CHEBI:16892"/>
        <dbReference type="ChEBI" id="CHEBI:30616"/>
        <dbReference type="ChEBI" id="CHEBI:58354"/>
        <dbReference type="ChEBI" id="CHEBI:456216"/>
        <dbReference type="EC" id="2.7.1.49"/>
    </reaction>
</comment>
<dbReference type="GO" id="GO:0005829">
    <property type="term" value="C:cytosol"/>
    <property type="evidence" value="ECO:0007669"/>
    <property type="project" value="TreeGrafter"/>
</dbReference>
<dbReference type="NCBIfam" id="TIGR00097">
    <property type="entry name" value="HMP-P_kinase"/>
    <property type="match status" value="1"/>
</dbReference>
<keyword evidence="12" id="KW-0784">Thiamine biosynthesis</keyword>
<sequence length="277" mass="29524">MKNLLTIAGSDSSGGAGIQADIKTFSACGCYGMSVITAVTAQNTAGVSAVFSIPPDIIRAQADAVFQDIRVDGVKIGMLAEADAAEAVADILEKYRPQITVLDPVMVSTSGDELSRGTAIKAVIERIMPHVKLITPNIPEAERLSGIKISDVYDMARAARIIGSMGPRYVLIKGGHLPDSADDLIYNGKTMTILEGKRLNVKNTHGTGCSISSAICANLSKGMDMVTAAAEAKRYVRTGLEHGLDIGHGCGPLHHFYDLWRTSEPSVETEFDCREKE</sequence>
<evidence type="ECO:0000256" key="1">
    <source>
        <dbReference type="ARBA" id="ARBA00000151"/>
    </source>
</evidence>
<feature type="domain" description="Pyridoxamine kinase/Phosphomethylpyrimidine kinase" evidence="16">
    <location>
        <begin position="11"/>
        <end position="254"/>
    </location>
</feature>
<dbReference type="PANTHER" id="PTHR20858:SF17">
    <property type="entry name" value="HYDROXYMETHYLPYRIMIDINE_PHOSPHOMETHYLPYRIMIDINE KINASE THI20-RELATED"/>
    <property type="match status" value="1"/>
</dbReference>
<dbReference type="GO" id="GO:0009228">
    <property type="term" value="P:thiamine biosynthetic process"/>
    <property type="evidence" value="ECO:0007669"/>
    <property type="project" value="UniProtKB-KW"/>
</dbReference>
<evidence type="ECO:0000256" key="2">
    <source>
        <dbReference type="ARBA" id="ARBA00000565"/>
    </source>
</evidence>
<dbReference type="EC" id="2.7.1.49" evidence="5"/>
<evidence type="ECO:0000256" key="3">
    <source>
        <dbReference type="ARBA" id="ARBA00004769"/>
    </source>
</evidence>
<evidence type="ECO:0000256" key="13">
    <source>
        <dbReference type="ARBA" id="ARBA00037917"/>
    </source>
</evidence>
<keyword evidence="10 17" id="KW-0418">Kinase</keyword>
<comment type="catalytic activity">
    <reaction evidence="2">
        <text>4-amino-2-methyl-5-(phosphooxymethyl)pyrimidine + ATP = 4-amino-2-methyl-5-(diphosphooxymethyl)pyrimidine + ADP</text>
        <dbReference type="Rhea" id="RHEA:19893"/>
        <dbReference type="ChEBI" id="CHEBI:30616"/>
        <dbReference type="ChEBI" id="CHEBI:57841"/>
        <dbReference type="ChEBI" id="CHEBI:58354"/>
        <dbReference type="ChEBI" id="CHEBI:456216"/>
        <dbReference type="EC" id="2.7.4.7"/>
    </reaction>
</comment>
<evidence type="ECO:0000259" key="16">
    <source>
        <dbReference type="Pfam" id="PF08543"/>
    </source>
</evidence>
<dbReference type="SUPFAM" id="SSF53613">
    <property type="entry name" value="Ribokinase-like"/>
    <property type="match status" value="1"/>
</dbReference>
<keyword evidence="9" id="KW-0547">Nucleotide-binding</keyword>
<dbReference type="EC" id="2.7.4.7" evidence="6"/>
<evidence type="ECO:0000256" key="4">
    <source>
        <dbReference type="ARBA" id="ARBA00009879"/>
    </source>
</evidence>
<name>A0A9D1TM69_9FIRM</name>
<evidence type="ECO:0000313" key="17">
    <source>
        <dbReference type="EMBL" id="HIV86266.1"/>
    </source>
</evidence>
<evidence type="ECO:0000256" key="15">
    <source>
        <dbReference type="ARBA" id="ARBA00043176"/>
    </source>
</evidence>
<evidence type="ECO:0000256" key="11">
    <source>
        <dbReference type="ARBA" id="ARBA00022840"/>
    </source>
</evidence>
<dbReference type="InterPro" id="IPR013749">
    <property type="entry name" value="PM/HMP-P_kinase-1"/>
</dbReference>
<dbReference type="GO" id="GO:0008902">
    <property type="term" value="F:hydroxymethylpyrimidine kinase activity"/>
    <property type="evidence" value="ECO:0007669"/>
    <property type="project" value="UniProtKB-EC"/>
</dbReference>
<gene>
    <name evidence="17" type="primary">thiD</name>
    <name evidence="17" type="ORF">H9900_05595</name>
</gene>
<dbReference type="InterPro" id="IPR004399">
    <property type="entry name" value="HMP/HMP-P_kinase_dom"/>
</dbReference>
<dbReference type="InterPro" id="IPR029056">
    <property type="entry name" value="Ribokinase-like"/>
</dbReference>
<evidence type="ECO:0000313" key="18">
    <source>
        <dbReference type="Proteomes" id="UP000824162"/>
    </source>
</evidence>
<evidence type="ECO:0000256" key="9">
    <source>
        <dbReference type="ARBA" id="ARBA00022741"/>
    </source>
</evidence>
<dbReference type="CDD" id="cd01169">
    <property type="entry name" value="HMPP_kinase"/>
    <property type="match status" value="1"/>
</dbReference>
<organism evidence="17 18">
    <name type="scientific">Candidatus Monoglobus merdigallinarum</name>
    <dbReference type="NCBI Taxonomy" id="2838698"/>
    <lineage>
        <taxon>Bacteria</taxon>
        <taxon>Bacillati</taxon>
        <taxon>Bacillota</taxon>
        <taxon>Clostridia</taxon>
        <taxon>Monoglobales</taxon>
        <taxon>Monoglobaceae</taxon>
        <taxon>Monoglobus</taxon>
    </lineage>
</organism>
<dbReference type="GO" id="GO:0005524">
    <property type="term" value="F:ATP binding"/>
    <property type="evidence" value="ECO:0007669"/>
    <property type="project" value="UniProtKB-KW"/>
</dbReference>
<comment type="pathway">
    <text evidence="13">Cofactor biosynthesis; thiamine diphosphate biosynthesis; 4-amino-2-methyl-5-diphosphomethylpyrimidine from 5-amino-1-(5-phospho-D-ribosyl)imidazole: step 2/3.</text>
</comment>
<comment type="similarity">
    <text evidence="4">Belongs to the ThiD family.</text>
</comment>
<evidence type="ECO:0000256" key="7">
    <source>
        <dbReference type="ARBA" id="ARBA00019161"/>
    </source>
</evidence>
<evidence type="ECO:0000256" key="8">
    <source>
        <dbReference type="ARBA" id="ARBA00022679"/>
    </source>
</evidence>
<reference evidence="17" key="1">
    <citation type="journal article" date="2021" name="PeerJ">
        <title>Extensive microbial diversity within the chicken gut microbiome revealed by metagenomics and culture.</title>
        <authorList>
            <person name="Gilroy R."/>
            <person name="Ravi A."/>
            <person name="Getino M."/>
            <person name="Pursley I."/>
            <person name="Horton D.L."/>
            <person name="Alikhan N.F."/>
            <person name="Baker D."/>
            <person name="Gharbi K."/>
            <person name="Hall N."/>
            <person name="Watson M."/>
            <person name="Adriaenssens E.M."/>
            <person name="Foster-Nyarko E."/>
            <person name="Jarju S."/>
            <person name="Secka A."/>
            <person name="Antonio M."/>
            <person name="Oren A."/>
            <person name="Chaudhuri R.R."/>
            <person name="La Ragione R."/>
            <person name="Hildebrand F."/>
            <person name="Pallen M.J."/>
        </authorList>
    </citation>
    <scope>NUCLEOTIDE SEQUENCE</scope>
    <source>
        <strain evidence="17">5790</strain>
    </source>
</reference>
<reference evidence="17" key="2">
    <citation type="submission" date="2021-04" db="EMBL/GenBank/DDBJ databases">
        <authorList>
            <person name="Gilroy R."/>
        </authorList>
    </citation>
    <scope>NUCLEOTIDE SEQUENCE</scope>
    <source>
        <strain evidence="17">5790</strain>
    </source>
</reference>
<dbReference type="Gene3D" id="3.40.1190.20">
    <property type="match status" value="1"/>
</dbReference>
<evidence type="ECO:0000256" key="10">
    <source>
        <dbReference type="ARBA" id="ARBA00022777"/>
    </source>
</evidence>
<proteinExistence type="inferred from homology"/>
<comment type="pathway">
    <text evidence="3">Cofactor biosynthesis; thiamine diphosphate biosynthesis; 4-amino-2-methyl-5-diphosphomethylpyrimidine from 5-amino-1-(5-phospho-D-ribosyl)imidazole: step 3/3.</text>
</comment>
<accession>A0A9D1TM69</accession>
<keyword evidence="11" id="KW-0067">ATP-binding</keyword>
<dbReference type="FunFam" id="3.40.1190.20:FF:000003">
    <property type="entry name" value="Phosphomethylpyrimidine kinase ThiD"/>
    <property type="match status" value="1"/>
</dbReference>
<dbReference type="EMBL" id="DXIJ01000117">
    <property type="protein sequence ID" value="HIV86266.1"/>
    <property type="molecule type" value="Genomic_DNA"/>
</dbReference>
<dbReference type="GO" id="GO:0008972">
    <property type="term" value="F:phosphomethylpyrimidine kinase activity"/>
    <property type="evidence" value="ECO:0007669"/>
    <property type="project" value="UniProtKB-EC"/>
</dbReference>
<evidence type="ECO:0000256" key="12">
    <source>
        <dbReference type="ARBA" id="ARBA00022977"/>
    </source>
</evidence>
<dbReference type="AlphaFoldDB" id="A0A9D1TM69"/>
<dbReference type="Proteomes" id="UP000824162">
    <property type="component" value="Unassembled WGS sequence"/>
</dbReference>